<evidence type="ECO:0000313" key="1">
    <source>
        <dbReference type="EMBL" id="GER25451.1"/>
    </source>
</evidence>
<dbReference type="GO" id="GO:0005739">
    <property type="term" value="C:mitochondrion"/>
    <property type="evidence" value="ECO:0007669"/>
    <property type="project" value="TreeGrafter"/>
</dbReference>
<accession>A0A5A7NYV3</accession>
<gene>
    <name evidence="1" type="ORF">STAS_01030</name>
</gene>
<dbReference type="PANTHER" id="PTHR33156:SF59">
    <property type="entry name" value="PROTEIN NUCLEAR FUSION DEFECTIVE 6, CHLOROPLASTIC_MITOCHONDRIAL-LIKE"/>
    <property type="match status" value="1"/>
</dbReference>
<dbReference type="PANTHER" id="PTHR33156">
    <property type="entry name" value="OS02G0230000 PROTEIN"/>
    <property type="match status" value="1"/>
</dbReference>
<organism evidence="1 2">
    <name type="scientific">Striga asiatica</name>
    <name type="common">Asiatic witchweed</name>
    <name type="synonym">Buchnera asiatica</name>
    <dbReference type="NCBI Taxonomy" id="4170"/>
    <lineage>
        <taxon>Eukaryota</taxon>
        <taxon>Viridiplantae</taxon>
        <taxon>Streptophyta</taxon>
        <taxon>Embryophyta</taxon>
        <taxon>Tracheophyta</taxon>
        <taxon>Spermatophyta</taxon>
        <taxon>Magnoliopsida</taxon>
        <taxon>eudicotyledons</taxon>
        <taxon>Gunneridae</taxon>
        <taxon>Pentapetalae</taxon>
        <taxon>asterids</taxon>
        <taxon>lamiids</taxon>
        <taxon>Lamiales</taxon>
        <taxon>Orobanchaceae</taxon>
        <taxon>Buchnereae</taxon>
        <taxon>Striga</taxon>
    </lineage>
</organism>
<dbReference type="InterPro" id="IPR043459">
    <property type="entry name" value="NFD6/NOXY2-like"/>
</dbReference>
<evidence type="ECO:0000313" key="2">
    <source>
        <dbReference type="Proteomes" id="UP000325081"/>
    </source>
</evidence>
<proteinExistence type="predicted"/>
<dbReference type="EMBL" id="BKCP01000003">
    <property type="protein sequence ID" value="GER25451.1"/>
    <property type="molecule type" value="Genomic_DNA"/>
</dbReference>
<dbReference type="OrthoDB" id="736963at2759"/>
<keyword evidence="2" id="KW-1185">Reference proteome</keyword>
<reference evidence="2" key="1">
    <citation type="journal article" date="2019" name="Curr. Biol.">
        <title>Genome Sequence of Striga asiatica Provides Insight into the Evolution of Plant Parasitism.</title>
        <authorList>
            <person name="Yoshida S."/>
            <person name="Kim S."/>
            <person name="Wafula E.K."/>
            <person name="Tanskanen J."/>
            <person name="Kim Y.M."/>
            <person name="Honaas L."/>
            <person name="Yang Z."/>
            <person name="Spallek T."/>
            <person name="Conn C.E."/>
            <person name="Ichihashi Y."/>
            <person name="Cheong K."/>
            <person name="Cui S."/>
            <person name="Der J.P."/>
            <person name="Gundlach H."/>
            <person name="Jiao Y."/>
            <person name="Hori C."/>
            <person name="Ishida J.K."/>
            <person name="Kasahara H."/>
            <person name="Kiba T."/>
            <person name="Kim M.S."/>
            <person name="Koo N."/>
            <person name="Laohavisit A."/>
            <person name="Lee Y.H."/>
            <person name="Lumba S."/>
            <person name="McCourt P."/>
            <person name="Mortimer J.C."/>
            <person name="Mutuku J.M."/>
            <person name="Nomura T."/>
            <person name="Sasaki-Sekimoto Y."/>
            <person name="Seto Y."/>
            <person name="Wang Y."/>
            <person name="Wakatake T."/>
            <person name="Sakakibara H."/>
            <person name="Demura T."/>
            <person name="Yamaguchi S."/>
            <person name="Yoneyama K."/>
            <person name="Manabe R.I."/>
            <person name="Nelson D.C."/>
            <person name="Schulman A.H."/>
            <person name="Timko M.P."/>
            <person name="dePamphilis C.W."/>
            <person name="Choi D."/>
            <person name="Shirasu K."/>
        </authorList>
    </citation>
    <scope>NUCLEOTIDE SEQUENCE [LARGE SCALE GENOMIC DNA]</scope>
    <source>
        <strain evidence="2">cv. UVA1</strain>
    </source>
</reference>
<dbReference type="AlphaFoldDB" id="A0A5A7NYV3"/>
<dbReference type="Proteomes" id="UP000325081">
    <property type="component" value="Unassembled WGS sequence"/>
</dbReference>
<sequence length="248" mass="26484">MTSFAVRSVIRSVSTSARGAAVLISAGTKPKASPSPFRVPTQKPLSARIFRSPVEMSSVASMLPYHTATASAVLTSMLSFAPRSHAWTLEGNSFHSLLYCSQLLKPQQSPTLPLPLTHAVNLTLHSLRLSSATAMASFAARSVLRSASTSARGAASRISAGAKPRASPSPFRFPTQKPLSARIFRSPVEMSSVSVASMLPYHTATASAILNSMLSVAPRGHAWTLEDPVQEDINGQKRLDEGREMEVK</sequence>
<name>A0A5A7NYV3_STRAF</name>
<protein>
    <submittedName>
        <fullName evidence="1">Nuclear fusion defective 6</fullName>
    </submittedName>
</protein>
<comment type="caution">
    <text evidence="1">The sequence shown here is derived from an EMBL/GenBank/DDBJ whole genome shotgun (WGS) entry which is preliminary data.</text>
</comment>